<gene>
    <name evidence="3" type="ORF">DGYR_LOCUS11596</name>
</gene>
<evidence type="ECO:0000256" key="1">
    <source>
        <dbReference type="ARBA" id="ARBA00006547"/>
    </source>
</evidence>
<evidence type="ECO:0000256" key="2">
    <source>
        <dbReference type="ARBA" id="ARBA00012701"/>
    </source>
</evidence>
<sequence length="311" mass="35663">MINGNNMFTVDETLNILKNILYIEESDIEEYRKGKNQLEFLNKIIRSFQENIPFHNIFALASTRKARPSLDDIKTRIQNGSGGLCFVNNVGIYFLLDSLNFNVSLALSSVSSPDNHLVVLVNMGNENKSLESSDKVNLLLENFYLVECGCGYPSFTAVPLKGLIEEGSESEIYKESFLTYKFERDGDLILRMHGRGFIEPKTHQASKGTDFKRFYDFRTTAIKSIDELLPYFDKVFNDENEASFICNIRAIRFPSGKAIGMRDNFLLEEENNVLRTRELKDNNDIVRHLQIILPKIPLSECIQAVQRLYNN</sequence>
<dbReference type="Gene3D" id="3.30.2140.20">
    <property type="match status" value="1"/>
</dbReference>
<dbReference type="GO" id="GO:0004060">
    <property type="term" value="F:arylamine N-acetyltransferase activity"/>
    <property type="evidence" value="ECO:0007669"/>
    <property type="project" value="UniProtKB-EC"/>
</dbReference>
<keyword evidence="4" id="KW-1185">Reference proteome</keyword>
<name>A0A7I8W622_9ANNE</name>
<comment type="similarity">
    <text evidence="1">Belongs to the arylamine N-acetyltransferase family.</text>
</comment>
<organism evidence="3 4">
    <name type="scientific">Dimorphilus gyrociliatus</name>
    <dbReference type="NCBI Taxonomy" id="2664684"/>
    <lineage>
        <taxon>Eukaryota</taxon>
        <taxon>Metazoa</taxon>
        <taxon>Spiralia</taxon>
        <taxon>Lophotrochozoa</taxon>
        <taxon>Annelida</taxon>
        <taxon>Polychaeta</taxon>
        <taxon>Polychaeta incertae sedis</taxon>
        <taxon>Dinophilidae</taxon>
        <taxon>Dimorphilus</taxon>
    </lineage>
</organism>
<dbReference type="PANTHER" id="PTHR11786:SF0">
    <property type="entry name" value="ARYLAMINE N-ACETYLTRANSFERASE 4-RELATED"/>
    <property type="match status" value="1"/>
</dbReference>
<dbReference type="OrthoDB" id="10260017at2759"/>
<proteinExistence type="inferred from homology"/>
<dbReference type="SUPFAM" id="SSF54001">
    <property type="entry name" value="Cysteine proteinases"/>
    <property type="match status" value="1"/>
</dbReference>
<comment type="caution">
    <text evidence="3">The sequence shown here is derived from an EMBL/GenBank/DDBJ whole genome shotgun (WGS) entry which is preliminary data.</text>
</comment>
<reference evidence="3 4" key="1">
    <citation type="submission" date="2020-08" db="EMBL/GenBank/DDBJ databases">
        <authorList>
            <person name="Hejnol A."/>
        </authorList>
    </citation>
    <scope>NUCLEOTIDE SEQUENCE [LARGE SCALE GENOMIC DNA]</scope>
</reference>
<dbReference type="PANTHER" id="PTHR11786">
    <property type="entry name" value="N-HYDROXYARYLAMINE O-ACETYLTRANSFERASE"/>
    <property type="match status" value="1"/>
</dbReference>
<accession>A0A7I8W622</accession>
<dbReference type="EC" id="2.3.1.5" evidence="2"/>
<protein>
    <recommendedName>
        <fullName evidence="2">arylamine N-acetyltransferase</fullName>
        <ecNumber evidence="2">2.3.1.5</ecNumber>
    </recommendedName>
</protein>
<dbReference type="Proteomes" id="UP000549394">
    <property type="component" value="Unassembled WGS sequence"/>
</dbReference>
<evidence type="ECO:0000313" key="3">
    <source>
        <dbReference type="EMBL" id="CAD5123978.1"/>
    </source>
</evidence>
<dbReference type="InterPro" id="IPR001447">
    <property type="entry name" value="Arylamine_N-AcTrfase"/>
</dbReference>
<dbReference type="EMBL" id="CAJFCJ010000020">
    <property type="protein sequence ID" value="CAD5123978.1"/>
    <property type="molecule type" value="Genomic_DNA"/>
</dbReference>
<dbReference type="Pfam" id="PF00797">
    <property type="entry name" value="Acetyltransf_2"/>
    <property type="match status" value="1"/>
</dbReference>
<dbReference type="AlphaFoldDB" id="A0A7I8W622"/>
<dbReference type="InterPro" id="IPR038765">
    <property type="entry name" value="Papain-like_cys_pep_sf"/>
</dbReference>
<evidence type="ECO:0000313" key="4">
    <source>
        <dbReference type="Proteomes" id="UP000549394"/>
    </source>
</evidence>
<dbReference type="InterPro" id="IPR053710">
    <property type="entry name" value="Arylamine_NAT_domain_sf"/>
</dbReference>